<dbReference type="RefSeq" id="WP_012123570.1">
    <property type="nucleotide sequence ID" value="NC_009776.1"/>
</dbReference>
<dbReference type="Gene3D" id="1.10.40.30">
    <property type="entry name" value="Fumarase/aspartase (C-terminal domain)"/>
    <property type="match status" value="1"/>
</dbReference>
<gene>
    <name evidence="4" type="ordered locus">Igni_1430</name>
</gene>
<dbReference type="HOGENOM" id="CLU_027272_2_0_2"/>
<dbReference type="Pfam" id="PF14698">
    <property type="entry name" value="ASL_C2"/>
    <property type="match status" value="1"/>
</dbReference>
<dbReference type="InterPro" id="IPR029419">
    <property type="entry name" value="Arg_succ_lyase_C"/>
</dbReference>
<organism evidence="4 5">
    <name type="scientific">Ignicoccus hospitalis (strain KIN4/I / DSM 18386 / JCM 14125)</name>
    <dbReference type="NCBI Taxonomy" id="453591"/>
    <lineage>
        <taxon>Archaea</taxon>
        <taxon>Thermoproteota</taxon>
        <taxon>Thermoprotei</taxon>
        <taxon>Desulfurococcales</taxon>
        <taxon>Desulfurococcaceae</taxon>
        <taxon>Ignicoccus</taxon>
    </lineage>
</organism>
<proteinExistence type="predicted"/>
<feature type="domain" description="Fumarate lyase N-terminal" evidence="2">
    <location>
        <begin position="55"/>
        <end position="291"/>
    </location>
</feature>
<dbReference type="AlphaFoldDB" id="A8ACF4"/>
<evidence type="ECO:0000313" key="5">
    <source>
        <dbReference type="Proteomes" id="UP000000262"/>
    </source>
</evidence>
<evidence type="ECO:0000259" key="2">
    <source>
        <dbReference type="Pfam" id="PF00206"/>
    </source>
</evidence>
<dbReference type="NCBIfam" id="TIGR00838">
    <property type="entry name" value="argH"/>
    <property type="match status" value="1"/>
</dbReference>
<keyword evidence="4" id="KW-0456">Lyase</keyword>
<dbReference type="InterPro" id="IPR022761">
    <property type="entry name" value="Fumarate_lyase_N"/>
</dbReference>
<dbReference type="InterPro" id="IPR009049">
    <property type="entry name" value="Argininosuccinate_lyase"/>
</dbReference>
<dbReference type="SUPFAM" id="SSF48557">
    <property type="entry name" value="L-aspartase-like"/>
    <property type="match status" value="1"/>
</dbReference>
<evidence type="ECO:0000259" key="3">
    <source>
        <dbReference type="Pfam" id="PF14698"/>
    </source>
</evidence>
<evidence type="ECO:0000313" key="4">
    <source>
        <dbReference type="EMBL" id="ABU82606.1"/>
    </source>
</evidence>
<dbReference type="Pfam" id="PF00206">
    <property type="entry name" value="Lyase_1"/>
    <property type="match status" value="1"/>
</dbReference>
<sequence>MGYRGYALGSQPRWLADFISSLHFDKDICPYVIDVLIVHINELERKGYVSSEDAKTLKELLEQFDCSADFDGYEDIHEAIEYYLIERTGAAKQINLGKSRNDQVATAIRLRVREELLESATALYHLLKALYAKAKLHEEVFFPTFTHLQPAQPANFGLFLTNFAEEIVDSFGLLEVALEITDKCPLGAAAAAGSTVDLDRRRRCEELCFKDLAYNTLYATTSRDFALVSLGALASLSIPLLRFVEDVFVYATPPFSLIRVPLDHAGTSSIMPHKKNPATLEVVRAELSKLLGHYVSAFSILKGLTSGYNLDLQQLTPLLWQAFKTFRKSVIVITDFLWKMEVNEERAKEFLRYPLLAADLAEYLVKNKGLTFRDAYATVARALKEHNDDLARAAEGLVGDEWKVVEKGALTFRKAPGAPGNLGPVFVKIERAMSRIARLVVVREELRQCPNS</sequence>
<dbReference type="InterPro" id="IPR024083">
    <property type="entry name" value="Fumarase/histidase_N"/>
</dbReference>
<keyword evidence="5" id="KW-1185">Reference proteome</keyword>
<dbReference type="PANTHER" id="PTHR43814:SF1">
    <property type="entry name" value="ARGININOSUCCINATE LYASE"/>
    <property type="match status" value="1"/>
</dbReference>
<dbReference type="EMBL" id="CP000816">
    <property type="protein sequence ID" value="ABU82606.1"/>
    <property type="molecule type" value="Genomic_DNA"/>
</dbReference>
<dbReference type="CDD" id="cd01359">
    <property type="entry name" value="Argininosuccinate_lyase"/>
    <property type="match status" value="1"/>
</dbReference>
<reference evidence="4 5" key="1">
    <citation type="journal article" date="2008" name="Genome Biol.">
        <title>A genomic analysis of the archaeal system Ignicoccus hospitalis-Nanoarchaeum equitans.</title>
        <authorList>
            <person name="Podar M."/>
            <person name="Anderson I."/>
            <person name="Makarova K.S."/>
            <person name="Elkins J.G."/>
            <person name="Ivanova N."/>
            <person name="Wall M.A."/>
            <person name="Lykidis A."/>
            <person name="Mavromatis K."/>
            <person name="Sun H."/>
            <person name="Hudson M.E."/>
            <person name="Chen W."/>
            <person name="Deciu C."/>
            <person name="Hutchison D."/>
            <person name="Eads J.R."/>
            <person name="Anderson A."/>
            <person name="Fernandes F."/>
            <person name="Szeto E."/>
            <person name="Lapidus A."/>
            <person name="Kyrpides N.C."/>
            <person name="Saier M.H.Jr."/>
            <person name="Richardson P.M."/>
            <person name="Rachel R."/>
            <person name="Huber H."/>
            <person name="Eisen J.A."/>
            <person name="Koonin E.V."/>
            <person name="Keller M."/>
            <person name="Stetter K.O."/>
        </authorList>
    </citation>
    <scope>NUCLEOTIDE SEQUENCE [LARGE SCALE GENOMIC DNA]</scope>
    <source>
        <strain evidence="5">KIN4/I / DSM 18386 / JCM 14125</strain>
    </source>
</reference>
<dbReference type="EC" id="4.3.2.1" evidence="1"/>
<dbReference type="GeneID" id="5561743"/>
<accession>A8ACF4</accession>
<dbReference type="eggNOG" id="arCOG01748">
    <property type="taxonomic scope" value="Archaea"/>
</dbReference>
<dbReference type="PhylomeDB" id="A8ACF4"/>
<feature type="domain" description="Argininosuccinate lyase C-terminal" evidence="3">
    <location>
        <begin position="355"/>
        <end position="389"/>
    </location>
</feature>
<dbReference type="Gene3D" id="1.10.275.10">
    <property type="entry name" value="Fumarase/aspartase (N-terminal domain)"/>
    <property type="match status" value="1"/>
</dbReference>
<dbReference type="GO" id="GO:0042450">
    <property type="term" value="P:L-arginine biosynthetic process via ornithine"/>
    <property type="evidence" value="ECO:0007669"/>
    <property type="project" value="UniProtKB-UniRule"/>
</dbReference>
<dbReference type="Proteomes" id="UP000000262">
    <property type="component" value="Chromosome"/>
</dbReference>
<dbReference type="GO" id="GO:0005829">
    <property type="term" value="C:cytosol"/>
    <property type="evidence" value="ECO:0007669"/>
    <property type="project" value="TreeGrafter"/>
</dbReference>
<evidence type="ECO:0000256" key="1">
    <source>
        <dbReference type="NCBIfam" id="TIGR00838"/>
    </source>
</evidence>
<protein>
    <recommendedName>
        <fullName evidence="1">Argininosuccinate lyase</fullName>
        <ecNumber evidence="1">4.3.2.1</ecNumber>
    </recommendedName>
</protein>
<dbReference type="OrthoDB" id="27337at2157"/>
<dbReference type="Gene3D" id="1.20.200.10">
    <property type="entry name" value="Fumarase/aspartase (Central domain)"/>
    <property type="match status" value="1"/>
</dbReference>
<dbReference type="InterPro" id="IPR008948">
    <property type="entry name" value="L-Aspartase-like"/>
</dbReference>
<dbReference type="PANTHER" id="PTHR43814">
    <property type="entry name" value="ARGININOSUCCINATE LYASE"/>
    <property type="match status" value="1"/>
</dbReference>
<dbReference type="InterPro" id="IPR000362">
    <property type="entry name" value="Fumarate_lyase_fam"/>
</dbReference>
<dbReference type="GO" id="GO:0004056">
    <property type="term" value="F:argininosuccinate lyase activity"/>
    <property type="evidence" value="ECO:0007669"/>
    <property type="project" value="UniProtKB-UniRule"/>
</dbReference>
<dbReference type="PRINTS" id="PR00149">
    <property type="entry name" value="FUMRATELYASE"/>
</dbReference>
<dbReference type="STRING" id="453591.Igni_1430"/>
<dbReference type="PRINTS" id="PR00145">
    <property type="entry name" value="ARGSUCLYASE"/>
</dbReference>
<name>A8ACF4_IGNH4</name>
<dbReference type="KEGG" id="iho:Igni_1430"/>